<dbReference type="SUPFAM" id="SSF160945">
    <property type="entry name" value="PH0156-like"/>
    <property type="match status" value="1"/>
</dbReference>
<gene>
    <name evidence="1" type="ORF">MLAUSG7_0512</name>
</gene>
<dbReference type="Pfam" id="PF11536">
    <property type="entry name" value="DUF3226"/>
    <property type="match status" value="1"/>
</dbReference>
<dbReference type="GeneID" id="72591019"/>
<dbReference type="KEGG" id="mesg:MLAUSG7_0512"/>
<evidence type="ECO:0000313" key="2">
    <source>
        <dbReference type="Proteomes" id="UP000679213"/>
    </source>
</evidence>
<reference evidence="1 2" key="1">
    <citation type="submission" date="2020-04" db="EMBL/GenBank/DDBJ databases">
        <authorList>
            <consortium name="Genoscope - CEA"/>
            <person name="William W."/>
        </authorList>
    </citation>
    <scope>NUCLEOTIDE SEQUENCE [LARGE SCALE GENOMIC DNA]</scope>
    <source>
        <strain evidence="1 2">SG7</strain>
    </source>
</reference>
<dbReference type="Proteomes" id="UP000679213">
    <property type="component" value="Chromosome I"/>
</dbReference>
<evidence type="ECO:0000313" key="1">
    <source>
        <dbReference type="EMBL" id="CAB3288031.1"/>
    </source>
</evidence>
<dbReference type="RefSeq" id="WP_250543619.1">
    <property type="nucleotide sequence ID" value="NZ_LR792632.1"/>
</dbReference>
<sequence length="118" mass="13542">MPSENKTIKVKSENEKIESEKVLFVEGKDEENFFEELLNYMGITDVQIISYEGKDNLKNKLEAITKTPGFSKVQIFGIVRDADEDVRGAFQSVRDTLKNVLKNNPYIKKKLKNTVVQI</sequence>
<dbReference type="AlphaFoldDB" id="A0A8D6SZ87"/>
<name>A0A8D6SZ87_9EURY</name>
<organism evidence="1 2">
    <name type="scientific">Methanocaldococcus lauensis</name>
    <dbReference type="NCBI Taxonomy" id="2546128"/>
    <lineage>
        <taxon>Archaea</taxon>
        <taxon>Methanobacteriati</taxon>
        <taxon>Methanobacteriota</taxon>
        <taxon>Methanomada group</taxon>
        <taxon>Methanococci</taxon>
        <taxon>Methanococcales</taxon>
        <taxon>Methanocaldococcaceae</taxon>
        <taxon>Methanocaldococcus</taxon>
    </lineage>
</organism>
<dbReference type="InterPro" id="IPR024508">
    <property type="entry name" value="DUF3226"/>
</dbReference>
<accession>A0A8D6SZ87</accession>
<keyword evidence="2" id="KW-1185">Reference proteome</keyword>
<dbReference type="EMBL" id="LR792632">
    <property type="protein sequence ID" value="CAB3288031.1"/>
    <property type="molecule type" value="Genomic_DNA"/>
</dbReference>
<evidence type="ECO:0008006" key="3">
    <source>
        <dbReference type="Google" id="ProtNLM"/>
    </source>
</evidence>
<protein>
    <recommendedName>
        <fullName evidence="3">DUF4435 domain-containing protein</fullName>
    </recommendedName>
</protein>
<proteinExistence type="predicted"/>